<name>A0A833RVS4_9HYME</name>
<gene>
    <name evidence="1" type="ORF">E2986_11264</name>
</gene>
<accession>A0A833RVS4</accession>
<keyword evidence="2" id="KW-1185">Reference proteome</keyword>
<evidence type="ECO:0000313" key="2">
    <source>
        <dbReference type="Proteomes" id="UP000655588"/>
    </source>
</evidence>
<organism evidence="1 2">
    <name type="scientific">Frieseomelitta varia</name>
    <dbReference type="NCBI Taxonomy" id="561572"/>
    <lineage>
        <taxon>Eukaryota</taxon>
        <taxon>Metazoa</taxon>
        <taxon>Ecdysozoa</taxon>
        <taxon>Arthropoda</taxon>
        <taxon>Hexapoda</taxon>
        <taxon>Insecta</taxon>
        <taxon>Pterygota</taxon>
        <taxon>Neoptera</taxon>
        <taxon>Endopterygota</taxon>
        <taxon>Hymenoptera</taxon>
        <taxon>Apocrita</taxon>
        <taxon>Aculeata</taxon>
        <taxon>Apoidea</taxon>
        <taxon>Anthophila</taxon>
        <taxon>Apidae</taxon>
        <taxon>Frieseomelitta</taxon>
    </lineage>
</organism>
<evidence type="ECO:0000313" key="1">
    <source>
        <dbReference type="EMBL" id="KAF3423647.1"/>
    </source>
</evidence>
<sequence length="70" mass="8051">MFVFIRRAIFIAIFYCDKKNNVGIIGVGTSAVIFQRQPLVFKINKPFYYAIQSNNVKPSILLFEGLIHNL</sequence>
<dbReference type="EMBL" id="WNWW01000548">
    <property type="protein sequence ID" value="KAF3423647.1"/>
    <property type="molecule type" value="Genomic_DNA"/>
</dbReference>
<dbReference type="AlphaFoldDB" id="A0A833RVS4"/>
<dbReference type="PROSITE" id="PS00284">
    <property type="entry name" value="SERPIN"/>
    <property type="match status" value="1"/>
</dbReference>
<comment type="caution">
    <text evidence="1">The sequence shown here is derived from an EMBL/GenBank/DDBJ whole genome shotgun (WGS) entry which is preliminary data.</text>
</comment>
<dbReference type="Proteomes" id="UP000655588">
    <property type="component" value="Unassembled WGS sequence"/>
</dbReference>
<dbReference type="InterPro" id="IPR023795">
    <property type="entry name" value="Serpin_CS"/>
</dbReference>
<proteinExistence type="predicted"/>
<reference evidence="1" key="1">
    <citation type="submission" date="2019-11" db="EMBL/GenBank/DDBJ databases">
        <title>The nuclear and mitochondrial genomes of Frieseomelitta varia - a highly eusocial stingless bee (Meliponini) with a permanently sterile worker caste.</title>
        <authorList>
            <person name="Freitas F.C.P."/>
            <person name="Lourenco A.P."/>
            <person name="Nunes F.M.F."/>
            <person name="Paschoal A.R."/>
            <person name="Abreu F.C.P."/>
            <person name="Barbin F.O."/>
            <person name="Bataglia L."/>
            <person name="Cardoso-Junior C.A.M."/>
            <person name="Cervoni M.S."/>
            <person name="Silva S.R."/>
            <person name="Dalarmi F."/>
            <person name="Del Lama M.A."/>
            <person name="Depintor T.S."/>
            <person name="Ferreira K.M."/>
            <person name="Goria P.S."/>
            <person name="Jaskot M.C."/>
            <person name="Lago D.C."/>
            <person name="Luna-Lucena D."/>
            <person name="Moda L.M."/>
            <person name="Nascimento L."/>
            <person name="Pedrino M."/>
            <person name="Rabico F.O."/>
            <person name="Sanches F.C."/>
            <person name="Santos D.E."/>
            <person name="Santos C.G."/>
            <person name="Vieira J."/>
            <person name="Lopes T.F."/>
            <person name="Barchuk A.R."/>
            <person name="Hartfelder K."/>
            <person name="Simoes Z.L.P."/>
            <person name="Bitondi M.M.G."/>
            <person name="Pinheiro D.G."/>
        </authorList>
    </citation>
    <scope>NUCLEOTIDE SEQUENCE</scope>
    <source>
        <strain evidence="1">USP_RPSP 00005682</strain>
        <tissue evidence="1">Whole individual</tissue>
    </source>
</reference>
<protein>
    <submittedName>
        <fullName evidence="1">Uncharacterized protein</fullName>
    </submittedName>
</protein>